<sequence>MVAQSAGPAGLPEWDGEFLVGEPDRIPIFLSHPDPNTDAQREFLQELGRLLMHRGLHPRTLGRTDYDVQEPLAGTYGVMAQCYGVFTVAFAKHRVNGPDGAHNVSSPWMHIETAMAYGLGLPVAVLREEGVLAEGVLEKGVAGVYLGSFPLDVSPVETLSHPRSSGYIDAWTGQVRETVRFKSRPPRHYR</sequence>
<keyword evidence="2" id="KW-1185">Reference proteome</keyword>
<gene>
    <name evidence="1" type="ORF">WDZ17_00075</name>
</gene>
<name>A0ABU8RF03_9ACTN</name>
<dbReference type="Proteomes" id="UP001387100">
    <property type="component" value="Unassembled WGS sequence"/>
</dbReference>
<evidence type="ECO:0000313" key="2">
    <source>
        <dbReference type="Proteomes" id="UP001387100"/>
    </source>
</evidence>
<evidence type="ECO:0000313" key="1">
    <source>
        <dbReference type="EMBL" id="MEJ5943687.1"/>
    </source>
</evidence>
<proteinExistence type="predicted"/>
<accession>A0ABU8RF03</accession>
<comment type="caution">
    <text evidence="1">The sequence shown here is derived from an EMBL/GenBank/DDBJ whole genome shotgun (WGS) entry which is preliminary data.</text>
</comment>
<dbReference type="EMBL" id="JBBIAA010000001">
    <property type="protein sequence ID" value="MEJ5943687.1"/>
    <property type="molecule type" value="Genomic_DNA"/>
</dbReference>
<dbReference type="RefSeq" id="WP_339573079.1">
    <property type="nucleotide sequence ID" value="NZ_JBBIAA010000001.1"/>
</dbReference>
<protein>
    <submittedName>
        <fullName evidence="1">Uncharacterized protein</fullName>
    </submittedName>
</protein>
<organism evidence="1 2">
    <name type="scientific">Pseudokineococcus basanitobsidens</name>
    <dbReference type="NCBI Taxonomy" id="1926649"/>
    <lineage>
        <taxon>Bacteria</taxon>
        <taxon>Bacillati</taxon>
        <taxon>Actinomycetota</taxon>
        <taxon>Actinomycetes</taxon>
        <taxon>Kineosporiales</taxon>
        <taxon>Kineosporiaceae</taxon>
        <taxon>Pseudokineococcus</taxon>
    </lineage>
</organism>
<reference evidence="1 2" key="1">
    <citation type="journal article" date="2017" name="Int. J. Syst. Evol. Microbiol.">
        <title>Pseudokineococcus basanitobsidens sp. nov., isolated from volcanic rock.</title>
        <authorList>
            <person name="Lee D.W."/>
            <person name="Park M.Y."/>
            <person name="Kim J.J."/>
            <person name="Kim B.S."/>
        </authorList>
    </citation>
    <scope>NUCLEOTIDE SEQUENCE [LARGE SCALE GENOMIC DNA]</scope>
    <source>
        <strain evidence="1 2">DSM 103726</strain>
    </source>
</reference>